<keyword evidence="2" id="KW-1185">Reference proteome</keyword>
<accession>A0A2I0AEZ0</accession>
<name>A0A2I0AEZ0_9ASPA</name>
<evidence type="ECO:0000313" key="1">
    <source>
        <dbReference type="EMBL" id="PKA54093.1"/>
    </source>
</evidence>
<dbReference type="Proteomes" id="UP000236161">
    <property type="component" value="Unassembled WGS sequence"/>
</dbReference>
<organism evidence="1 2">
    <name type="scientific">Apostasia shenzhenica</name>
    <dbReference type="NCBI Taxonomy" id="1088818"/>
    <lineage>
        <taxon>Eukaryota</taxon>
        <taxon>Viridiplantae</taxon>
        <taxon>Streptophyta</taxon>
        <taxon>Embryophyta</taxon>
        <taxon>Tracheophyta</taxon>
        <taxon>Spermatophyta</taxon>
        <taxon>Magnoliopsida</taxon>
        <taxon>Liliopsida</taxon>
        <taxon>Asparagales</taxon>
        <taxon>Orchidaceae</taxon>
        <taxon>Apostasioideae</taxon>
        <taxon>Apostasia</taxon>
    </lineage>
</organism>
<evidence type="ECO:0000313" key="2">
    <source>
        <dbReference type="Proteomes" id="UP000236161"/>
    </source>
</evidence>
<proteinExistence type="predicted"/>
<protein>
    <submittedName>
        <fullName evidence="1">Uncharacterized protein</fullName>
    </submittedName>
</protein>
<reference evidence="1 2" key="1">
    <citation type="journal article" date="2017" name="Nature">
        <title>The Apostasia genome and the evolution of orchids.</title>
        <authorList>
            <person name="Zhang G.Q."/>
            <person name="Liu K.W."/>
            <person name="Li Z."/>
            <person name="Lohaus R."/>
            <person name="Hsiao Y.Y."/>
            <person name="Niu S.C."/>
            <person name="Wang J.Y."/>
            <person name="Lin Y.C."/>
            <person name="Xu Q."/>
            <person name="Chen L.J."/>
            <person name="Yoshida K."/>
            <person name="Fujiwara S."/>
            <person name="Wang Z.W."/>
            <person name="Zhang Y.Q."/>
            <person name="Mitsuda N."/>
            <person name="Wang M."/>
            <person name="Liu G.H."/>
            <person name="Pecoraro L."/>
            <person name="Huang H.X."/>
            <person name="Xiao X.J."/>
            <person name="Lin M."/>
            <person name="Wu X.Y."/>
            <person name="Wu W.L."/>
            <person name="Chen Y.Y."/>
            <person name="Chang S.B."/>
            <person name="Sakamoto S."/>
            <person name="Ohme-Takagi M."/>
            <person name="Yagi M."/>
            <person name="Zeng S.J."/>
            <person name="Shen C.Y."/>
            <person name="Yeh C.M."/>
            <person name="Luo Y.B."/>
            <person name="Tsai W.C."/>
            <person name="Van de Peer Y."/>
            <person name="Liu Z.J."/>
        </authorList>
    </citation>
    <scope>NUCLEOTIDE SEQUENCE [LARGE SCALE GENOMIC DNA]</scope>
    <source>
        <strain evidence="2">cv. Shenzhen</strain>
        <tissue evidence="1">Stem</tissue>
    </source>
</reference>
<dbReference type="AlphaFoldDB" id="A0A2I0AEZ0"/>
<gene>
    <name evidence="1" type="ORF">AXF42_Ash021012</name>
</gene>
<dbReference type="EMBL" id="KZ451986">
    <property type="protein sequence ID" value="PKA54093.1"/>
    <property type="molecule type" value="Genomic_DNA"/>
</dbReference>
<sequence length="119" mass="13513">MFKHPQDWPANEPSEEFIRTFICHEASSSRVTIFSHFSLGREMLEGRDSFFGFFECHPSLKYLSILFKKLSETPRTDAASAMGIREELGDIFEVDFSFLGRAGAALLQSLGFCYCEALI</sequence>